<dbReference type="PANTHER" id="PTHR12147:SF26">
    <property type="entry name" value="PEPTIDASE M28 DOMAIN-CONTAINING PROTEIN"/>
    <property type="match status" value="1"/>
</dbReference>
<dbReference type="GO" id="GO:0008235">
    <property type="term" value="F:metalloexopeptidase activity"/>
    <property type="evidence" value="ECO:0007669"/>
    <property type="project" value="InterPro"/>
</dbReference>
<accession>A0A5S3P8Z1</accession>
<dbReference type="OrthoDB" id="9787436at2"/>
<organism evidence="3 4">
    <name type="scientific">Qipengyuania marisflavi</name>
    <dbReference type="NCBI Taxonomy" id="2486356"/>
    <lineage>
        <taxon>Bacteria</taxon>
        <taxon>Pseudomonadati</taxon>
        <taxon>Pseudomonadota</taxon>
        <taxon>Alphaproteobacteria</taxon>
        <taxon>Sphingomonadales</taxon>
        <taxon>Erythrobacteraceae</taxon>
        <taxon>Qipengyuania</taxon>
    </lineage>
</organism>
<dbReference type="InterPro" id="IPR045175">
    <property type="entry name" value="M28_fam"/>
</dbReference>
<name>A0A5S3P8Z1_9SPHN</name>
<dbReference type="RefSeq" id="WP_138615469.1">
    <property type="nucleotide sequence ID" value="NZ_VCAO01000001.1"/>
</dbReference>
<reference evidence="3 4" key="1">
    <citation type="submission" date="2019-05" db="EMBL/GenBank/DDBJ databases">
        <title>Erythrobacter marisflavi sp. nov., isolated from isolated from water of an estuary environment.</title>
        <authorList>
            <person name="Yoon J.-H."/>
        </authorList>
    </citation>
    <scope>NUCLEOTIDE SEQUENCE [LARGE SCALE GENOMIC DNA]</scope>
    <source>
        <strain evidence="3 4">KEM-5</strain>
    </source>
</reference>
<feature type="signal peptide" evidence="1">
    <location>
        <begin position="1"/>
        <end position="21"/>
    </location>
</feature>
<dbReference type="GO" id="GO:0006508">
    <property type="term" value="P:proteolysis"/>
    <property type="evidence" value="ECO:0007669"/>
    <property type="project" value="InterPro"/>
</dbReference>
<sequence>MKTLALTAALLAAPLAAPVSAQEFAPQDIPPPPDPAAAVSQDRLRSDIDTLVAFGTRHTLSSQTDPKRGIGAAVDWGLAEFERISRDCSGCLTVVAPERMVEGGRIPNPTRLRNAVAIQRGTERPDEVVIVQGHIDSRVTDPLDWQSDAPGANDDGSGTVLVLEAARNLSKRRYPVTIVYALLSGEEQGLFGGQLMADYAAEQGWQVKAVLNNDIVGGSCGSDGYCDDAHVRVFSEGPRADLTDAVRAAQRREGGENDTPSRNLSRFIDRLAETDHANLDVRQIWRADRMGRGGDQIPFLEKGYPAVRLSVAVENYHWQHQDLRTEDGVEYGDTADKMDFAYLAKVTQLNVRALDALARSPMPPTAKAKAAVQTFTDLMWEEVPGAVGYSIWQRRTDQPYWPEVPVIEEIVASNARLEGVRGDDWIFGVSAKGADGTSSPIASAVPAGQFAPIPVEEGDSQ</sequence>
<gene>
    <name evidence="3" type="ORF">FEV51_01535</name>
</gene>
<protein>
    <submittedName>
        <fullName evidence="3">M20/M25/M40 family metallo-hydrolase</fullName>
    </submittedName>
</protein>
<dbReference type="AlphaFoldDB" id="A0A5S3P8Z1"/>
<keyword evidence="4" id="KW-1185">Reference proteome</keyword>
<dbReference type="InterPro" id="IPR007484">
    <property type="entry name" value="Peptidase_M28"/>
</dbReference>
<dbReference type="EMBL" id="VCAO01000001">
    <property type="protein sequence ID" value="TMM49908.1"/>
    <property type="molecule type" value="Genomic_DNA"/>
</dbReference>
<comment type="caution">
    <text evidence="3">The sequence shown here is derived from an EMBL/GenBank/DDBJ whole genome shotgun (WGS) entry which is preliminary data.</text>
</comment>
<evidence type="ECO:0000313" key="4">
    <source>
        <dbReference type="Proteomes" id="UP000309668"/>
    </source>
</evidence>
<keyword evidence="1" id="KW-0732">Signal</keyword>
<feature type="chain" id="PRO_5024308417" evidence="1">
    <location>
        <begin position="22"/>
        <end position="461"/>
    </location>
</feature>
<keyword evidence="3" id="KW-0378">Hydrolase</keyword>
<evidence type="ECO:0000313" key="3">
    <source>
        <dbReference type="EMBL" id="TMM49908.1"/>
    </source>
</evidence>
<dbReference type="Pfam" id="PF04389">
    <property type="entry name" value="Peptidase_M28"/>
    <property type="match status" value="1"/>
</dbReference>
<dbReference type="PANTHER" id="PTHR12147">
    <property type="entry name" value="METALLOPEPTIDASE M28 FAMILY MEMBER"/>
    <property type="match status" value="1"/>
</dbReference>
<evidence type="ECO:0000259" key="2">
    <source>
        <dbReference type="Pfam" id="PF04389"/>
    </source>
</evidence>
<proteinExistence type="predicted"/>
<dbReference type="Gene3D" id="3.40.630.10">
    <property type="entry name" value="Zn peptidases"/>
    <property type="match status" value="1"/>
</dbReference>
<feature type="domain" description="Peptidase M28" evidence="2">
    <location>
        <begin position="115"/>
        <end position="327"/>
    </location>
</feature>
<dbReference type="Proteomes" id="UP000309668">
    <property type="component" value="Unassembled WGS sequence"/>
</dbReference>
<evidence type="ECO:0000256" key="1">
    <source>
        <dbReference type="SAM" id="SignalP"/>
    </source>
</evidence>
<dbReference type="SUPFAM" id="SSF53187">
    <property type="entry name" value="Zn-dependent exopeptidases"/>
    <property type="match status" value="1"/>
</dbReference>